<sequence length="82" mass="8283">MNIKYLELQASAGCRTSVSSLTIPKQWNPAKSTAPTASARWKGARASSAACAAPSSTWSASAVHYPPPTPGAAGGAASVNRP</sequence>
<protein>
    <submittedName>
        <fullName evidence="1">(diamondback moth) hypothetical protein</fullName>
    </submittedName>
</protein>
<organism evidence="1 2">
    <name type="scientific">Plutella xylostella</name>
    <name type="common">Diamondback moth</name>
    <name type="synonym">Plutella maculipennis</name>
    <dbReference type="NCBI Taxonomy" id="51655"/>
    <lineage>
        <taxon>Eukaryota</taxon>
        <taxon>Metazoa</taxon>
        <taxon>Ecdysozoa</taxon>
        <taxon>Arthropoda</taxon>
        <taxon>Hexapoda</taxon>
        <taxon>Insecta</taxon>
        <taxon>Pterygota</taxon>
        <taxon>Neoptera</taxon>
        <taxon>Endopterygota</taxon>
        <taxon>Lepidoptera</taxon>
        <taxon>Glossata</taxon>
        <taxon>Ditrysia</taxon>
        <taxon>Yponomeutoidea</taxon>
        <taxon>Plutellidae</taxon>
        <taxon>Plutella</taxon>
    </lineage>
</organism>
<dbReference type="EMBL" id="CAJHNJ030000002">
    <property type="protein sequence ID" value="CAG9091285.1"/>
    <property type="molecule type" value="Genomic_DNA"/>
</dbReference>
<evidence type="ECO:0000313" key="2">
    <source>
        <dbReference type="Proteomes" id="UP000653454"/>
    </source>
</evidence>
<dbReference type="Proteomes" id="UP000653454">
    <property type="component" value="Unassembled WGS sequence"/>
</dbReference>
<reference evidence="1" key="1">
    <citation type="submission" date="2020-11" db="EMBL/GenBank/DDBJ databases">
        <authorList>
            <person name="Whiteford S."/>
        </authorList>
    </citation>
    <scope>NUCLEOTIDE SEQUENCE</scope>
</reference>
<dbReference type="AlphaFoldDB" id="A0A8S4D415"/>
<proteinExistence type="predicted"/>
<gene>
    <name evidence="1" type="ORF">PLXY2_LOCUS941</name>
</gene>
<name>A0A8S4D415_PLUXY</name>
<evidence type="ECO:0000313" key="1">
    <source>
        <dbReference type="EMBL" id="CAG9091285.1"/>
    </source>
</evidence>
<comment type="caution">
    <text evidence="1">The sequence shown here is derived from an EMBL/GenBank/DDBJ whole genome shotgun (WGS) entry which is preliminary data.</text>
</comment>
<keyword evidence="2" id="KW-1185">Reference proteome</keyword>
<accession>A0A8S4D415</accession>